<sequence>MRTLYLLIGFILFLSACQDSHEAQPADTPIQSFADLPTVYQPILNGSSAAGRLKSEIHAGQLSGEWRYNQQGKLVEGRRYQSGQITSADQYRYDAAGQLRYVQHFTNGCALSSLYTCSGPVTWISYDEINTDNLGRIQESHTFLKQSGQWELQSITAYEYDNQNQPLKVLRYDSSRKLGSTQEFTYDTKGNIISLRERNTAGTPDLADRTFQYDYDQGLNPYAGTVHYISPFFSSRHMLHTAGATYEYAPNGYPVRIQQNNLVTELTYY</sequence>
<dbReference type="SUPFAM" id="SSF82185">
    <property type="entry name" value="Histone H3 K4-specific methyltransferase SET7/9 N-terminal domain"/>
    <property type="match status" value="1"/>
</dbReference>
<accession>A0A327NRL7</accession>
<protein>
    <recommendedName>
        <fullName evidence="3">RHS repeat protein</fullName>
    </recommendedName>
</protein>
<name>A0A327NRL7_9BACT</name>
<organism evidence="1 2">
    <name type="scientific">Spirosoma telluris</name>
    <dbReference type="NCBI Taxonomy" id="2183553"/>
    <lineage>
        <taxon>Bacteria</taxon>
        <taxon>Pseudomonadati</taxon>
        <taxon>Bacteroidota</taxon>
        <taxon>Cytophagia</taxon>
        <taxon>Cytophagales</taxon>
        <taxon>Cytophagaceae</taxon>
        <taxon>Spirosoma</taxon>
    </lineage>
</organism>
<dbReference type="AlphaFoldDB" id="A0A327NRL7"/>
<dbReference type="Gene3D" id="2.180.10.10">
    <property type="entry name" value="RHS repeat-associated core"/>
    <property type="match status" value="1"/>
</dbReference>
<dbReference type="EMBL" id="QLII01000001">
    <property type="protein sequence ID" value="RAI77293.1"/>
    <property type="molecule type" value="Genomic_DNA"/>
</dbReference>
<evidence type="ECO:0000313" key="1">
    <source>
        <dbReference type="EMBL" id="RAI77293.1"/>
    </source>
</evidence>
<dbReference type="PROSITE" id="PS51257">
    <property type="entry name" value="PROKAR_LIPOPROTEIN"/>
    <property type="match status" value="1"/>
</dbReference>
<keyword evidence="2" id="KW-1185">Reference proteome</keyword>
<proteinExistence type="predicted"/>
<dbReference type="Proteomes" id="UP000249016">
    <property type="component" value="Unassembled WGS sequence"/>
</dbReference>
<comment type="caution">
    <text evidence="1">The sequence shown here is derived from an EMBL/GenBank/DDBJ whole genome shotgun (WGS) entry which is preliminary data.</text>
</comment>
<reference evidence="1 2" key="1">
    <citation type="submission" date="2018-06" db="EMBL/GenBank/DDBJ databases">
        <title>Spirosoma sp. HMF3257 Genome sequencing and assembly.</title>
        <authorList>
            <person name="Kang H."/>
            <person name="Cha I."/>
            <person name="Kim H."/>
            <person name="Kang J."/>
            <person name="Joh K."/>
        </authorList>
    </citation>
    <scope>NUCLEOTIDE SEQUENCE [LARGE SCALE GENOMIC DNA]</scope>
    <source>
        <strain evidence="1 2">HMF3257</strain>
    </source>
</reference>
<gene>
    <name evidence="1" type="ORF">HMF3257_29575</name>
</gene>
<dbReference type="RefSeq" id="WP_111347790.1">
    <property type="nucleotide sequence ID" value="NZ_QLII01000001.1"/>
</dbReference>
<evidence type="ECO:0000313" key="2">
    <source>
        <dbReference type="Proteomes" id="UP000249016"/>
    </source>
</evidence>
<dbReference type="OrthoDB" id="934570at2"/>
<evidence type="ECO:0008006" key="3">
    <source>
        <dbReference type="Google" id="ProtNLM"/>
    </source>
</evidence>